<comment type="caution">
    <text evidence="3">The sequence shown here is derived from an EMBL/GenBank/DDBJ whole genome shotgun (WGS) entry which is preliminary data.</text>
</comment>
<proteinExistence type="predicted"/>
<name>A0A9X3Z5I4_9BACL</name>
<dbReference type="Proteomes" id="UP001151071">
    <property type="component" value="Unassembled WGS sequence"/>
</dbReference>
<dbReference type="EMBL" id="JAPYYP010000037">
    <property type="protein sequence ID" value="MDA5110645.1"/>
    <property type="molecule type" value="Genomic_DNA"/>
</dbReference>
<evidence type="ECO:0000259" key="1">
    <source>
        <dbReference type="Pfam" id="PF02625"/>
    </source>
</evidence>
<feature type="domain" description="XdhC- CoxI" evidence="1">
    <location>
        <begin position="18"/>
        <end position="84"/>
    </location>
</feature>
<feature type="domain" description="XdhC Rossmann" evidence="2">
    <location>
        <begin position="194"/>
        <end position="329"/>
    </location>
</feature>
<dbReference type="Pfam" id="PF02625">
    <property type="entry name" value="XdhC_CoxI"/>
    <property type="match status" value="1"/>
</dbReference>
<dbReference type="Pfam" id="PF13478">
    <property type="entry name" value="XdhC_C"/>
    <property type="match status" value="1"/>
</dbReference>
<evidence type="ECO:0000313" key="3">
    <source>
        <dbReference type="EMBL" id="MDA5110645.1"/>
    </source>
</evidence>
<dbReference type="RefSeq" id="WP_271140877.1">
    <property type="nucleotide sequence ID" value="NZ_JAPYYP010000037.1"/>
</dbReference>
<dbReference type="InterPro" id="IPR027051">
    <property type="entry name" value="XdhC_Rossmann_dom"/>
</dbReference>
<protein>
    <submittedName>
        <fullName evidence="3">XdhC family protein</fullName>
    </submittedName>
</protein>
<dbReference type="Gene3D" id="3.40.50.720">
    <property type="entry name" value="NAD(P)-binding Rossmann-like Domain"/>
    <property type="match status" value="1"/>
</dbReference>
<evidence type="ECO:0000313" key="4">
    <source>
        <dbReference type="Proteomes" id="UP001151071"/>
    </source>
</evidence>
<accession>A0A9X3Z5I4</accession>
<keyword evidence="4" id="KW-1185">Reference proteome</keyword>
<sequence length="349" mass="38549">MSRIQEARDVLQNMKQAWQRNQQTCLLMITEVRGSAYRQPGAKMMMAADGQRFGTLSGGCLENDLFEWSKEAIRQNLPITKQYDLSENDLWTLGIGCKGSLEILIVPVDPEDSFWQTALTVIQEDRPLSLILEIPTGIRVLLDSNGNGWGDLAQFPDEVQQHALDRTFQRTRAEVLSFGDRRFVIDTMRPNEHLIIAGAGHDAVPLVSVAAQVGFHVTVLDPRKDFNNGFRFPAASHLVVEPDAADPAGLQDSWWVIMNHQQRRDEASLALALRSNPRFVGVLGPLSRTQEMLANIGATLSSGPLRAPIGLDVGAETIEEVAISIIAELMMVRSGSSGRPLHGRTKIHA</sequence>
<evidence type="ECO:0000259" key="2">
    <source>
        <dbReference type="Pfam" id="PF13478"/>
    </source>
</evidence>
<dbReference type="PANTHER" id="PTHR30388:SF6">
    <property type="entry name" value="XANTHINE DEHYDROGENASE SUBUNIT A-RELATED"/>
    <property type="match status" value="1"/>
</dbReference>
<reference evidence="3" key="1">
    <citation type="submission" date="2022-12" db="EMBL/GenBank/DDBJ databases">
        <title>Draft genome sequence of the thermophilic strain Brevibacillus thermoruber HT42, isolated from Los Humeros, Puebla, Mexico, with biotechnological potential.</title>
        <authorList>
            <person name="Lara Sanchez J."/>
            <person name="Solis Palacios R."/>
            <person name="Bustos Baena A.S."/>
            <person name="Ruz Baez A.E."/>
            <person name="Espinosa Luna G."/>
            <person name="Oliart Ros R.M."/>
        </authorList>
    </citation>
    <scope>NUCLEOTIDE SEQUENCE</scope>
    <source>
        <strain evidence="3">HT42</strain>
    </source>
</reference>
<dbReference type="PANTHER" id="PTHR30388">
    <property type="entry name" value="ALDEHYDE OXIDOREDUCTASE MOLYBDENUM COFACTOR ASSEMBLY PROTEIN"/>
    <property type="match status" value="1"/>
</dbReference>
<dbReference type="InterPro" id="IPR052698">
    <property type="entry name" value="MoCofactor_Util/Proc"/>
</dbReference>
<dbReference type="InterPro" id="IPR003777">
    <property type="entry name" value="XdhC_CoxI"/>
</dbReference>
<dbReference type="AlphaFoldDB" id="A0A9X3Z5I4"/>
<gene>
    <name evidence="3" type="ORF">O3V59_20095</name>
</gene>
<organism evidence="3 4">
    <name type="scientific">Brevibacillus thermoruber</name>
    <dbReference type="NCBI Taxonomy" id="33942"/>
    <lineage>
        <taxon>Bacteria</taxon>
        <taxon>Bacillati</taxon>
        <taxon>Bacillota</taxon>
        <taxon>Bacilli</taxon>
        <taxon>Bacillales</taxon>
        <taxon>Paenibacillaceae</taxon>
        <taxon>Brevibacillus</taxon>
    </lineage>
</organism>